<dbReference type="Proteomes" id="UP000515908">
    <property type="component" value="Chromosome 20"/>
</dbReference>
<name>A0A7G2CMY0_9TRYP</name>
<feature type="compositionally biased region" description="Basic and acidic residues" evidence="2">
    <location>
        <begin position="404"/>
        <end position="414"/>
    </location>
</feature>
<gene>
    <name evidence="4" type="ORF">ADEAN_000871700</name>
</gene>
<dbReference type="Pfam" id="PF26290">
    <property type="entry name" value="DUF8079"/>
    <property type="match status" value="1"/>
</dbReference>
<sequence>MDILRVPVSDVREYPELDKTGITRMCGELETILNKCSYCVRQQLACPLEVFVYILLRIANEQPDLLSEKILKTETSLNSVFSLTEQLLSADNRTLRLSFDMEIFFELLQILCESAILKEKIGFTVGKFLVRFMANTELHRDDYRVHRNCASCLITLLRGSKVNKNKLSVACSDVASSLQNSTDFFFQMQCSEILFRLYTHNTTVLMQAEMDVQLRKGIMELPNDSTILLNIQAFLDRYNSESRANIMPYTVLRIEVDGAEICGHTTMYFSELLLVTLLPGGNGDNFTIPFEHIRSVKLSKDHKLGLRLNSIPAKLSSAMAVDTPKDTLNVFLTQSMLQKIRTCGIHQWIAKRKQTAPLRIQQSHTPLRIESEARAAKSVEAIASVPSISERRPNVSGASSLTASRKESRMRDGSHLDDIHRAATIKTARHREERMGELQEVSDKINQKLDDLKHLNARDRDSAETSFRDDMAKVRMAEAELKESASNCVQTLNAELEDIQALGALLKAEIDKLREKMAKASGRSEGVEEASLLRIKQLVDQNVKEMELSAANLLVASNPLHAVGEYIVQKTKYQ</sequence>
<evidence type="ECO:0000259" key="3">
    <source>
        <dbReference type="Pfam" id="PF25405"/>
    </source>
</evidence>
<proteinExistence type="predicted"/>
<reference evidence="4 5" key="1">
    <citation type="submission" date="2020-08" db="EMBL/GenBank/DDBJ databases">
        <authorList>
            <person name="Newling K."/>
            <person name="Davey J."/>
            <person name="Forrester S."/>
        </authorList>
    </citation>
    <scope>NUCLEOTIDE SEQUENCE [LARGE SCALE GENOMIC DNA]</scope>
    <source>
        <strain evidence="5">Crithidia deanei Carvalho (ATCC PRA-265)</strain>
    </source>
</reference>
<dbReference type="InterPro" id="IPR057419">
    <property type="entry name" value="PH-like_2_kinetoplastida"/>
</dbReference>
<feature type="domain" description="PH-like" evidence="3">
    <location>
        <begin position="243"/>
        <end position="361"/>
    </location>
</feature>
<feature type="region of interest" description="Disordered" evidence="2">
    <location>
        <begin position="390"/>
        <end position="414"/>
    </location>
</feature>
<accession>A0A7G2CMY0</accession>
<evidence type="ECO:0000256" key="2">
    <source>
        <dbReference type="SAM" id="MobiDB-lite"/>
    </source>
</evidence>
<protein>
    <recommendedName>
        <fullName evidence="3">PH-like domain-containing protein</fullName>
    </recommendedName>
</protein>
<feature type="coiled-coil region" evidence="1">
    <location>
        <begin position="489"/>
        <end position="530"/>
    </location>
</feature>
<dbReference type="EMBL" id="LR877164">
    <property type="protein sequence ID" value="CAD2221186.1"/>
    <property type="molecule type" value="Genomic_DNA"/>
</dbReference>
<evidence type="ECO:0000313" key="5">
    <source>
        <dbReference type="Proteomes" id="UP000515908"/>
    </source>
</evidence>
<dbReference type="InterPro" id="IPR058392">
    <property type="entry name" value="DUF8079"/>
</dbReference>
<keyword evidence="5" id="KW-1185">Reference proteome</keyword>
<organism evidence="4 5">
    <name type="scientific">Angomonas deanei</name>
    <dbReference type="NCBI Taxonomy" id="59799"/>
    <lineage>
        <taxon>Eukaryota</taxon>
        <taxon>Discoba</taxon>
        <taxon>Euglenozoa</taxon>
        <taxon>Kinetoplastea</taxon>
        <taxon>Metakinetoplastina</taxon>
        <taxon>Trypanosomatida</taxon>
        <taxon>Trypanosomatidae</taxon>
        <taxon>Strigomonadinae</taxon>
        <taxon>Angomonas</taxon>
    </lineage>
</organism>
<dbReference type="Pfam" id="PF25405">
    <property type="entry name" value="PH_30"/>
    <property type="match status" value="1"/>
</dbReference>
<dbReference type="AlphaFoldDB" id="A0A7G2CMY0"/>
<evidence type="ECO:0000313" key="4">
    <source>
        <dbReference type="EMBL" id="CAD2221186.1"/>
    </source>
</evidence>
<keyword evidence="1" id="KW-0175">Coiled coil</keyword>
<dbReference type="VEuPathDB" id="TriTrypDB:ADEAN_000871700"/>
<evidence type="ECO:0000256" key="1">
    <source>
        <dbReference type="SAM" id="Coils"/>
    </source>
</evidence>